<dbReference type="EMBL" id="ASQA01000018">
    <property type="protein sequence ID" value="ETT85228.1"/>
    <property type="molecule type" value="Genomic_DNA"/>
</dbReference>
<keyword evidence="2" id="KW-1185">Reference proteome</keyword>
<accession>W4EXD1</accession>
<evidence type="ECO:0000313" key="1">
    <source>
        <dbReference type="EMBL" id="ETT85228.1"/>
    </source>
</evidence>
<dbReference type="AlphaFoldDB" id="W4EXD1"/>
<comment type="caution">
    <text evidence="1">The sequence shown here is derived from an EMBL/GenBank/DDBJ whole genome shotgun (WGS) entry which is preliminary data.</text>
</comment>
<name>W4EXD1_9BACL</name>
<organism evidence="1 2">
    <name type="scientific">Viridibacillus arenosi FSL R5-213</name>
    <dbReference type="NCBI Taxonomy" id="1227360"/>
    <lineage>
        <taxon>Bacteria</taxon>
        <taxon>Bacillati</taxon>
        <taxon>Bacillota</taxon>
        <taxon>Bacilli</taxon>
        <taxon>Bacillales</taxon>
        <taxon>Caryophanaceae</taxon>
        <taxon>Viridibacillus</taxon>
    </lineage>
</organism>
<dbReference type="Proteomes" id="UP000019062">
    <property type="component" value="Unassembled WGS sequence"/>
</dbReference>
<evidence type="ECO:0008006" key="3">
    <source>
        <dbReference type="Google" id="ProtNLM"/>
    </source>
</evidence>
<evidence type="ECO:0000313" key="2">
    <source>
        <dbReference type="Proteomes" id="UP000019062"/>
    </source>
</evidence>
<dbReference type="eggNOG" id="ENOG5033AX2">
    <property type="taxonomic scope" value="Bacteria"/>
</dbReference>
<gene>
    <name evidence="1" type="ORF">C176_11044</name>
</gene>
<proteinExistence type="predicted"/>
<dbReference type="RefSeq" id="WP_038184549.1">
    <property type="nucleotide sequence ID" value="NZ_ASQA01000018.1"/>
</dbReference>
<reference evidence="1 2" key="1">
    <citation type="journal article" date="2014" name="BMC Genomics">
        <title>Genomic comparison of sporeforming bacilli isolated from milk.</title>
        <authorList>
            <person name="Moreno Switt A.I."/>
            <person name="Andrus A.D."/>
            <person name="Ranieri M.L."/>
            <person name="Orsi R.H."/>
            <person name="Ivy R."/>
            <person name="den Bakker H.C."/>
            <person name="Martin N.H."/>
            <person name="Wiedmann M."/>
            <person name="Boor K.J."/>
        </authorList>
    </citation>
    <scope>NUCLEOTIDE SEQUENCE [LARGE SCALE GENOMIC DNA]</scope>
    <source>
        <strain evidence="1 2">FSL R5-213</strain>
    </source>
</reference>
<sequence>MKCNQCQSEMVKDCGVNVEGVMYGIKIFKKGKGLFNKVSEKPKASVCPNCGYVAFYIDNYKEFK</sequence>
<protein>
    <recommendedName>
        <fullName evidence="3">Nucleic acid-binding protein</fullName>
    </recommendedName>
</protein>